<gene>
    <name evidence="5" type="ORF">RxyAA322_19040</name>
</gene>
<evidence type="ECO:0000313" key="5">
    <source>
        <dbReference type="EMBL" id="BBL80050.1"/>
    </source>
</evidence>
<dbReference type="Gene3D" id="3.40.630.10">
    <property type="entry name" value="Zn peptidases"/>
    <property type="match status" value="1"/>
</dbReference>
<dbReference type="Proteomes" id="UP000318065">
    <property type="component" value="Chromosome"/>
</dbReference>
<keyword evidence="2 5" id="KW-0378">Hydrolase</keyword>
<evidence type="ECO:0000313" key="6">
    <source>
        <dbReference type="Proteomes" id="UP000318065"/>
    </source>
</evidence>
<feature type="binding site" evidence="3">
    <location>
        <position position="390"/>
    </location>
    <ligand>
        <name>Zn(2+)</name>
        <dbReference type="ChEBI" id="CHEBI:29105"/>
        <label>2</label>
    </ligand>
</feature>
<sequence length="419" mass="46111">MSERWISIDRERSARRIERDIETLAGPDYTRSREAIRRYAYTPEYRNTLDYFIKELEAVGFRCTEDPVGNLVARNRPAGERVFGIGSHCDSNRNGGKYDGTMGVAAAVEVCRLNEELGLNLPLQVISFLEEEGSGFGQMVLGSRIVAGRVSEEELRSFRAIDDGRTFFEHAKEAGYEPERWRECARILDDLVGWIELHIEQARVLEDTGNRLGIVDAIAGYVHADITVRGRSDHAGATPMDLRSDAGLVMAECMLELERLAREAPGDTVGTVGEVELEPNLINAVPGRARFSLDIRGVDEEAFRGVARRLRDFAAESARRRGATSEYSERQSLSVTPLDKRVVGALEEAARASGEPYLRMPSGAAHDTMCVADRVPSAMVFVPCEGGVSHSPEERADPADAALGAEVMLNAIRRLVAAG</sequence>
<dbReference type="PANTHER" id="PTHR32494">
    <property type="entry name" value="ALLANTOATE DEIMINASE-RELATED"/>
    <property type="match status" value="1"/>
</dbReference>
<dbReference type="EMBL" id="AP019791">
    <property type="protein sequence ID" value="BBL80050.1"/>
    <property type="molecule type" value="Genomic_DNA"/>
</dbReference>
<dbReference type="PIRSF" id="PIRSF001235">
    <property type="entry name" value="Amidase_carbamoylase"/>
    <property type="match status" value="1"/>
</dbReference>
<dbReference type="NCBIfam" id="TIGR01879">
    <property type="entry name" value="hydantase"/>
    <property type="match status" value="1"/>
</dbReference>
<dbReference type="InterPro" id="IPR011650">
    <property type="entry name" value="Peptidase_M20_dimer"/>
</dbReference>
<proteinExistence type="inferred from homology"/>
<dbReference type="PANTHER" id="PTHR32494:SF5">
    <property type="entry name" value="ALLANTOATE AMIDOHYDROLASE"/>
    <property type="match status" value="1"/>
</dbReference>
<dbReference type="InterPro" id="IPR036264">
    <property type="entry name" value="Bact_exopeptidase_dim_dom"/>
</dbReference>
<keyword evidence="6" id="KW-1185">Reference proteome</keyword>
<keyword evidence="3" id="KW-0479">Metal-binding</keyword>
<dbReference type="AlphaFoldDB" id="A0A510HJ68"/>
<protein>
    <submittedName>
        <fullName evidence="5">Zn-dependent hydrolase</fullName>
    </submittedName>
</protein>
<evidence type="ECO:0000256" key="3">
    <source>
        <dbReference type="PIRSR" id="PIRSR001235-1"/>
    </source>
</evidence>
<dbReference type="Pfam" id="PF07687">
    <property type="entry name" value="M20_dimer"/>
    <property type="match status" value="1"/>
</dbReference>
<feature type="domain" description="Peptidase M20 dimerisation" evidence="4">
    <location>
        <begin position="220"/>
        <end position="318"/>
    </location>
</feature>
<dbReference type="GO" id="GO:0046872">
    <property type="term" value="F:metal ion binding"/>
    <property type="evidence" value="ECO:0007669"/>
    <property type="project" value="UniProtKB-KW"/>
</dbReference>
<feature type="binding site" evidence="3">
    <location>
        <position position="88"/>
    </location>
    <ligand>
        <name>Zn(2+)</name>
        <dbReference type="ChEBI" id="CHEBI:29105"/>
        <label>1</label>
    </ligand>
</feature>
<evidence type="ECO:0000256" key="1">
    <source>
        <dbReference type="ARBA" id="ARBA00006153"/>
    </source>
</evidence>
<accession>A0A510HJ68</accession>
<dbReference type="CDD" id="cd03884">
    <property type="entry name" value="M20_bAS"/>
    <property type="match status" value="1"/>
</dbReference>
<feature type="binding site" evidence="3">
    <location>
        <position position="99"/>
    </location>
    <ligand>
        <name>Zn(2+)</name>
        <dbReference type="ChEBI" id="CHEBI:29105"/>
        <label>2</label>
    </ligand>
</feature>
<feature type="binding site" evidence="3">
    <location>
        <position position="132"/>
    </location>
    <ligand>
        <name>Zn(2+)</name>
        <dbReference type="ChEBI" id="CHEBI:29105"/>
        <label>2</label>
    </ligand>
</feature>
<dbReference type="GO" id="GO:0016813">
    <property type="term" value="F:hydrolase activity, acting on carbon-nitrogen (but not peptide) bonds, in linear amidines"/>
    <property type="evidence" value="ECO:0007669"/>
    <property type="project" value="InterPro"/>
</dbReference>
<comment type="similarity">
    <text evidence="1">Belongs to the peptidase M20 family.</text>
</comment>
<feature type="binding site" evidence="3">
    <location>
        <position position="99"/>
    </location>
    <ligand>
        <name>Zn(2+)</name>
        <dbReference type="ChEBI" id="CHEBI:29105"/>
        <label>1</label>
    </ligand>
</feature>
<keyword evidence="3" id="KW-0862">Zinc</keyword>
<feature type="binding site" evidence="3">
    <location>
        <position position="198"/>
    </location>
    <ligand>
        <name>Zn(2+)</name>
        <dbReference type="ChEBI" id="CHEBI:29105"/>
        <label>1</label>
    </ligand>
</feature>
<dbReference type="Gene3D" id="3.30.70.360">
    <property type="match status" value="1"/>
</dbReference>
<dbReference type="InterPro" id="IPR002933">
    <property type="entry name" value="Peptidase_M20"/>
</dbReference>
<dbReference type="InterPro" id="IPR010158">
    <property type="entry name" value="Amidase_Cbmase"/>
</dbReference>
<comment type="cofactor">
    <cofactor evidence="3">
        <name>Zn(2+)</name>
        <dbReference type="ChEBI" id="CHEBI:29105"/>
    </cofactor>
    <text evidence="3">Binds 2 Zn(2+) ions per subunit.</text>
</comment>
<dbReference type="RefSeq" id="WP_172620775.1">
    <property type="nucleotide sequence ID" value="NZ_AP019791.1"/>
</dbReference>
<name>A0A510HJ68_9ACTN</name>
<dbReference type="SUPFAM" id="SSF53187">
    <property type="entry name" value="Zn-dependent exopeptidases"/>
    <property type="match status" value="1"/>
</dbReference>
<evidence type="ECO:0000259" key="4">
    <source>
        <dbReference type="Pfam" id="PF07687"/>
    </source>
</evidence>
<dbReference type="SUPFAM" id="SSF55031">
    <property type="entry name" value="Bacterial exopeptidase dimerisation domain"/>
    <property type="match status" value="1"/>
</dbReference>
<evidence type="ECO:0000256" key="2">
    <source>
        <dbReference type="ARBA" id="ARBA00022801"/>
    </source>
</evidence>
<reference evidence="5" key="1">
    <citation type="journal article" date="2019" name="Microbiol. Resour. Announc.">
        <title>Complete Genome Sequence of Rubrobacter xylanophilus Strain AA3-22, Isolated from Arima Onsen in Japan.</title>
        <authorList>
            <person name="Tomariguchi N."/>
            <person name="Miyazaki K."/>
        </authorList>
    </citation>
    <scope>NUCLEOTIDE SEQUENCE [LARGE SCALE GENOMIC DNA]</scope>
    <source>
        <strain evidence="5">AA3-22</strain>
    </source>
</reference>
<dbReference type="Pfam" id="PF01546">
    <property type="entry name" value="Peptidase_M20"/>
    <property type="match status" value="1"/>
</dbReference>
<organism evidence="5 6">
    <name type="scientific">Rubrobacter xylanophilus</name>
    <dbReference type="NCBI Taxonomy" id="49319"/>
    <lineage>
        <taxon>Bacteria</taxon>
        <taxon>Bacillati</taxon>
        <taxon>Actinomycetota</taxon>
        <taxon>Rubrobacteria</taxon>
        <taxon>Rubrobacterales</taxon>
        <taxon>Rubrobacteraceae</taxon>
        <taxon>Rubrobacter</taxon>
    </lineage>
</organism>